<dbReference type="Gene3D" id="3.30.110.40">
    <property type="entry name" value="TusA-like domain"/>
    <property type="match status" value="1"/>
</dbReference>
<reference evidence="2 3" key="1">
    <citation type="submission" date="2018-05" db="EMBL/GenBank/DDBJ databases">
        <title>Genome comparison of Eubacterium sp.</title>
        <authorList>
            <person name="Feng Y."/>
            <person name="Sanchez-Andrea I."/>
            <person name="Stams A.J.M."/>
            <person name="De Vos W.M."/>
        </authorList>
    </citation>
    <scope>NUCLEOTIDE SEQUENCE [LARGE SCALE GENOMIC DNA]</scope>
    <source>
        <strain evidence="2 3">YI</strain>
    </source>
</reference>
<dbReference type="SUPFAM" id="SSF64307">
    <property type="entry name" value="SirA-like"/>
    <property type="match status" value="1"/>
</dbReference>
<proteinExistence type="predicted"/>
<sequence>MTKIIDAMGKACPMPVIMAKKEIEENRDSFIITVDNAIAVENLKKLAASQSYDAVVSGSGERFEVRFITDGHEIPEEEMKKTPDGGAVAWETTGRWVVFMGKDYIGEGEYELGNALVKMFFYTLSQADNVPESILFMNSGVKLPALDEQVATHLQALEDRGVKILVCGTCLDYYKLKDKLKLGEISNMYDITEKMLAASKVISL</sequence>
<evidence type="ECO:0000313" key="2">
    <source>
        <dbReference type="EMBL" id="QCT70615.1"/>
    </source>
</evidence>
<dbReference type="InterPro" id="IPR036868">
    <property type="entry name" value="TusA-like_sf"/>
</dbReference>
<dbReference type="SUPFAM" id="SSF75169">
    <property type="entry name" value="DsrEFH-like"/>
    <property type="match status" value="1"/>
</dbReference>
<dbReference type="InterPro" id="IPR001455">
    <property type="entry name" value="TusA-like"/>
</dbReference>
<protein>
    <submittedName>
        <fullName evidence="2">Sulfurtransferase-like selenium metabolism protein YedF</fullName>
    </submittedName>
</protein>
<dbReference type="RefSeq" id="WP_058694323.1">
    <property type="nucleotide sequence ID" value="NZ_CP029487.1"/>
</dbReference>
<keyword evidence="2" id="KW-0808">Transferase</keyword>
<dbReference type="Pfam" id="PF01206">
    <property type="entry name" value="TusA"/>
    <property type="match status" value="1"/>
</dbReference>
<organism evidence="2 3">
    <name type="scientific">Eubacterium maltosivorans</name>
    <dbReference type="NCBI Taxonomy" id="2041044"/>
    <lineage>
        <taxon>Bacteria</taxon>
        <taxon>Bacillati</taxon>
        <taxon>Bacillota</taxon>
        <taxon>Clostridia</taxon>
        <taxon>Eubacteriales</taxon>
        <taxon>Eubacteriaceae</taxon>
        <taxon>Eubacterium</taxon>
    </lineage>
</organism>
<dbReference type="InterPro" id="IPR027396">
    <property type="entry name" value="DsrEFH-like"/>
</dbReference>
<evidence type="ECO:0000313" key="3">
    <source>
        <dbReference type="Proteomes" id="UP000218387"/>
    </source>
</evidence>
<evidence type="ECO:0000259" key="1">
    <source>
        <dbReference type="Pfam" id="PF01206"/>
    </source>
</evidence>
<dbReference type="InterPro" id="IPR003787">
    <property type="entry name" value="Sulphur_relay_DsrE/F-like"/>
</dbReference>
<dbReference type="Proteomes" id="UP000218387">
    <property type="component" value="Chromosome"/>
</dbReference>
<dbReference type="AlphaFoldDB" id="A0A2A5TGI7"/>
<dbReference type="InterPro" id="IPR019870">
    <property type="entry name" value="Se_metab_YedF"/>
</dbReference>
<feature type="domain" description="UPF0033" evidence="1">
    <location>
        <begin position="3"/>
        <end position="57"/>
    </location>
</feature>
<keyword evidence="3" id="KW-1185">Reference proteome</keyword>
<dbReference type="GO" id="GO:0016740">
    <property type="term" value="F:transferase activity"/>
    <property type="evidence" value="ECO:0007669"/>
    <property type="project" value="UniProtKB-KW"/>
</dbReference>
<dbReference type="NCBIfam" id="TIGR03527">
    <property type="entry name" value="selenium_YedF"/>
    <property type="match status" value="1"/>
</dbReference>
<dbReference type="EMBL" id="CP029487">
    <property type="protein sequence ID" value="QCT70615.1"/>
    <property type="molecule type" value="Genomic_DNA"/>
</dbReference>
<dbReference type="KEGG" id="emt:CPZ25_004505"/>
<name>A0A2A5TGI7_EUBML</name>
<dbReference type="Gene3D" id="3.40.1260.10">
    <property type="entry name" value="DsrEFH-like"/>
    <property type="match status" value="1"/>
</dbReference>
<gene>
    <name evidence="2" type="primary">yedF</name>
    <name evidence="2" type="ORF">CPZ25_004505</name>
</gene>
<dbReference type="Pfam" id="PF02635">
    <property type="entry name" value="DsrE"/>
    <property type="match status" value="1"/>
</dbReference>
<accession>A0A2A5TGI7</accession>